<evidence type="ECO:0000313" key="2">
    <source>
        <dbReference type="Proteomes" id="UP000661918"/>
    </source>
</evidence>
<evidence type="ECO:0000313" key="1">
    <source>
        <dbReference type="EMBL" id="GGM00082.1"/>
    </source>
</evidence>
<dbReference type="Proteomes" id="UP000661918">
    <property type="component" value="Unassembled WGS sequence"/>
</dbReference>
<reference evidence="2" key="1">
    <citation type="journal article" date="2019" name="Int. J. Syst. Evol. Microbiol.">
        <title>The Global Catalogue of Microorganisms (GCM) 10K type strain sequencing project: providing services to taxonomists for standard genome sequencing and annotation.</title>
        <authorList>
            <consortium name="The Broad Institute Genomics Platform"/>
            <consortium name="The Broad Institute Genome Sequencing Center for Infectious Disease"/>
            <person name="Wu L."/>
            <person name="Ma J."/>
        </authorList>
    </citation>
    <scope>NUCLEOTIDE SEQUENCE [LARGE SCALE GENOMIC DNA]</scope>
    <source>
        <strain evidence="2">JCM 15443</strain>
    </source>
</reference>
<keyword evidence="2" id="KW-1185">Reference proteome</keyword>
<comment type="caution">
    <text evidence="1">The sequence shown here is derived from an EMBL/GenBank/DDBJ whole genome shotgun (WGS) entry which is preliminary data.</text>
</comment>
<accession>A0ABQ2GK00</accession>
<dbReference type="RefSeq" id="WP_229752820.1">
    <property type="nucleotide sequence ID" value="NZ_BMOM01000003.1"/>
</dbReference>
<sequence length="60" mass="6993">MLGRERILIVHHSPAAYLAEVRHQDTELQVQDLRVVASYGHATLIDTMPMQRQERLERGR</sequence>
<dbReference type="EMBL" id="BMOM01000003">
    <property type="protein sequence ID" value="GGM00082.1"/>
    <property type="molecule type" value="Genomic_DNA"/>
</dbReference>
<gene>
    <name evidence="1" type="ORF">GCM10010841_05830</name>
</gene>
<proteinExistence type="predicted"/>
<organism evidence="1 2">
    <name type="scientific">Deinococcus aerophilus</name>
    <dbReference type="NCBI Taxonomy" id="522488"/>
    <lineage>
        <taxon>Bacteria</taxon>
        <taxon>Thermotogati</taxon>
        <taxon>Deinococcota</taxon>
        <taxon>Deinococci</taxon>
        <taxon>Deinococcales</taxon>
        <taxon>Deinococcaceae</taxon>
        <taxon>Deinococcus</taxon>
    </lineage>
</organism>
<name>A0ABQ2GK00_9DEIO</name>
<protein>
    <submittedName>
        <fullName evidence="1">Uncharacterized protein</fullName>
    </submittedName>
</protein>